<evidence type="ECO:0000256" key="1">
    <source>
        <dbReference type="SAM" id="MobiDB-lite"/>
    </source>
</evidence>
<accession>A0A432H2C9</accession>
<dbReference type="Proteomes" id="UP000288322">
    <property type="component" value="Unassembled WGS sequence"/>
</dbReference>
<sequence>GSSTSDLTIENAITIDSSGEGILTGEADLILLSALTMSEGLLGSTGGTWVLSKDFLKSGGTLTISQTDLELKDSIKLTSDQALSFVFVTLNLNNFTLTLGSSTSDLTVENAITIDASTEGISTGEADLILMSALTMSEGFLESSGGTIKFARNQTSKFSGNAFMMLDKTLLTSDDGIGIAFIEIDGEPDLSMTDSSQISYITLSITPGTAGSISTAGGVNCLDKCTGFIETGAYGFNTHGLYRKVTSANWMLTESPGDRKTATLAVKLLSRPLSDVQVVLSSSDLSEATLDKYLLSFTPSTWNRVQELTITGEDDDVSDYDVRVRILGYTDSVDTNYASTSAIKSHAFKYTFTNINDDLQKGVSPIVQIGADQKVNEKTRVILDGSASYDPDPTGRIVSFKWKYIGQRTDVTLTRESESIAYFTGPDISETTVMLFGLEVIDDDKTASYGSTSVTIVPVKEIAAVGSAVGSIKPKYPKDITLDSVETASDGSKNLQLISGTSTFITTLGVAMNLDGTASTSVKTEDNSSGEQITTTTKVNLPLGVELNMNKDASLSISKELDGNVFLTTNISADGAVTVGVSTNGKGPNLKAPKGSEVTIETDGTSSISLPASTDSTSGITTQVVSTLSPDGSTLIEMSFSGGSGRTANADGSSGSKSTLSTDSGLSVAIDTSNGVTASMAVTEGTVGTLAASLASDGTSTTSFETGTSKTTFSSSISMNLQVKSGKVVSTSSAETGNDGVSRTITSTTNNTNTTIQVQGTGVSDSTLKAATGSTISPATGSTISLSKNRTVTSTFAPSTSMTSSVTLNSEGLMIPTITTVSSNAKQIFPEVGAGGTVSQESGKLVVTIPLTTSGSSRNSSKRSSSLRTSQRGGVSSEYATTGQWVGVDSTSGKPVYVQSASAGATLVLENAYDNTTTVSLSAGTADLRIGDALTSALSGTVSVSSTPASVTMSGSRNLVSLPAYTSIAPASFESQFSSYKAVWVRRSDAWQFYTSSDNKTVYTDKGYTEFTSSIEAGEGFWVELNAPVNPANFEVANYGGYTALAQLSSMTSEWNIAGTSKKISVEEITQAANFDQTSEDESNTLGFIENSGGNEPPSGLQISNFEFVIAVNEFGQSSRIALLMAVLLLASASLMLYRRQTQLRNSSQSQNILLRIPAWQLFSVAGIIMFVVACAPPQGDSTSSTFDYSGSYDRVHSVWKWDDENSKWLAYSPITSVAQELSTEGYSTFSFVEKGQGYWVRLSVSGVPTSLSFAEPPAF</sequence>
<feature type="compositionally biased region" description="Low complexity" evidence="1">
    <location>
        <begin position="651"/>
        <end position="664"/>
    </location>
</feature>
<dbReference type="Gene3D" id="2.60.40.10">
    <property type="entry name" value="Immunoglobulins"/>
    <property type="match status" value="1"/>
</dbReference>
<feature type="region of interest" description="Disordered" evidence="1">
    <location>
        <begin position="635"/>
        <end position="664"/>
    </location>
</feature>
<proteinExistence type="predicted"/>
<protein>
    <submittedName>
        <fullName evidence="3">Uncharacterized protein</fullName>
    </submittedName>
</protein>
<keyword evidence="2" id="KW-0472">Membrane</keyword>
<dbReference type="InterPro" id="IPR013783">
    <property type="entry name" value="Ig-like_fold"/>
</dbReference>
<feature type="transmembrane region" description="Helical" evidence="2">
    <location>
        <begin position="1159"/>
        <end position="1180"/>
    </location>
</feature>
<feature type="transmembrane region" description="Helical" evidence="2">
    <location>
        <begin position="1121"/>
        <end position="1138"/>
    </location>
</feature>
<name>A0A432H2C9_9DELT</name>
<feature type="non-terminal residue" evidence="3">
    <location>
        <position position="1"/>
    </location>
</feature>
<gene>
    <name evidence="3" type="ORF">DSY93_05625</name>
</gene>
<keyword evidence="2" id="KW-1133">Transmembrane helix</keyword>
<feature type="compositionally biased region" description="Low complexity" evidence="1">
    <location>
        <begin position="852"/>
        <end position="870"/>
    </location>
</feature>
<evidence type="ECO:0000313" key="4">
    <source>
        <dbReference type="Proteomes" id="UP000288322"/>
    </source>
</evidence>
<comment type="caution">
    <text evidence="3">The sequence shown here is derived from an EMBL/GenBank/DDBJ whole genome shotgun (WGS) entry which is preliminary data.</text>
</comment>
<organism evidence="3 4">
    <name type="scientific">SAR324 cluster bacterium</name>
    <dbReference type="NCBI Taxonomy" id="2024889"/>
    <lineage>
        <taxon>Bacteria</taxon>
        <taxon>Deltaproteobacteria</taxon>
        <taxon>SAR324 cluster</taxon>
    </lineage>
</organism>
<evidence type="ECO:0000256" key="2">
    <source>
        <dbReference type="SAM" id="Phobius"/>
    </source>
</evidence>
<dbReference type="AlphaFoldDB" id="A0A432H2C9"/>
<feature type="region of interest" description="Disordered" evidence="1">
    <location>
        <begin position="851"/>
        <end position="875"/>
    </location>
</feature>
<keyword evidence="2" id="KW-0812">Transmembrane</keyword>
<evidence type="ECO:0000313" key="3">
    <source>
        <dbReference type="EMBL" id="RTZ89953.1"/>
    </source>
</evidence>
<dbReference type="EMBL" id="QNZH01000155">
    <property type="protein sequence ID" value="RTZ89953.1"/>
    <property type="molecule type" value="Genomic_DNA"/>
</dbReference>
<reference evidence="3 4" key="1">
    <citation type="submission" date="2018-06" db="EMBL/GenBank/DDBJ databases">
        <title>Combined omics and stable isotope probing to characterize newly discovered Mariana Back-Arc vent microbial communities.</title>
        <authorList>
            <person name="Trembath-Reichert E."/>
            <person name="Huber J.A."/>
        </authorList>
    </citation>
    <scope>NUCLEOTIDE SEQUENCE [LARGE SCALE GENOMIC DNA]</scope>
    <source>
        <strain evidence="3">MAG 151</strain>
    </source>
</reference>